<comment type="similarity">
    <text evidence="3">Belongs to the class-V pyridoxal-phosphate-dependent aminotransferase family. SerC subfamily.</text>
</comment>
<dbReference type="InterPro" id="IPR022278">
    <property type="entry name" value="Pser_aminoTfrase"/>
</dbReference>
<keyword evidence="9" id="KW-0718">Serine biosynthesis</keyword>
<comment type="catalytic activity">
    <reaction evidence="10">
        <text>O-phospho-L-serine + 2-oxoglutarate = 3-phosphooxypyruvate + L-glutamate</text>
        <dbReference type="Rhea" id="RHEA:14329"/>
        <dbReference type="ChEBI" id="CHEBI:16810"/>
        <dbReference type="ChEBI" id="CHEBI:18110"/>
        <dbReference type="ChEBI" id="CHEBI:29985"/>
        <dbReference type="ChEBI" id="CHEBI:57524"/>
        <dbReference type="EC" id="2.6.1.52"/>
    </reaction>
</comment>
<evidence type="ECO:0000256" key="3">
    <source>
        <dbReference type="ARBA" id="ARBA00006904"/>
    </source>
</evidence>
<dbReference type="InterPro" id="IPR015422">
    <property type="entry name" value="PyrdxlP-dep_Trfase_small"/>
</dbReference>
<evidence type="ECO:0000256" key="11">
    <source>
        <dbReference type="RuleBase" id="RU004504"/>
    </source>
</evidence>
<keyword evidence="5 13" id="KW-0032">Aminotransferase</keyword>
<evidence type="ECO:0000256" key="10">
    <source>
        <dbReference type="ARBA" id="ARBA00049007"/>
    </source>
</evidence>
<dbReference type="PROSITE" id="PS00595">
    <property type="entry name" value="AA_TRANSFER_CLASS_5"/>
    <property type="match status" value="1"/>
</dbReference>
<reference evidence="13 14" key="1">
    <citation type="submission" date="2024-11" db="EMBL/GenBank/DDBJ databases">
        <title>Adaptive evolution of stress response genes in parasites aligns with host niche diversity.</title>
        <authorList>
            <person name="Hahn C."/>
            <person name="Resl P."/>
        </authorList>
    </citation>
    <scope>NUCLEOTIDE SEQUENCE [LARGE SCALE GENOMIC DNA]</scope>
    <source>
        <strain evidence="13">EGGRZ-B1_66</strain>
        <tissue evidence="13">Body</tissue>
    </source>
</reference>
<dbReference type="PIRSF" id="PIRSF000525">
    <property type="entry name" value="SerC"/>
    <property type="match status" value="1"/>
</dbReference>
<keyword evidence="8" id="KW-0663">Pyridoxal phosphate</keyword>
<dbReference type="Pfam" id="PF00266">
    <property type="entry name" value="Aminotran_5"/>
    <property type="match status" value="1"/>
</dbReference>
<comment type="cofactor">
    <cofactor evidence="1 11">
        <name>pyridoxal 5'-phosphate</name>
        <dbReference type="ChEBI" id="CHEBI:597326"/>
    </cofactor>
</comment>
<evidence type="ECO:0000256" key="2">
    <source>
        <dbReference type="ARBA" id="ARBA00005099"/>
    </source>
</evidence>
<dbReference type="FunFam" id="3.40.640.10:FF:000010">
    <property type="entry name" value="Phosphoserine aminotransferase"/>
    <property type="match status" value="1"/>
</dbReference>
<comment type="caution">
    <text evidence="13">The sequence shown here is derived from an EMBL/GenBank/DDBJ whole genome shotgun (WGS) entry which is preliminary data.</text>
</comment>
<dbReference type="Proteomes" id="UP001626550">
    <property type="component" value="Unassembled WGS sequence"/>
</dbReference>
<comment type="pathway">
    <text evidence="2">Amino-acid biosynthesis; L-serine biosynthesis; L-serine from 3-phospho-D-glycerate: step 2/3.</text>
</comment>
<dbReference type="PANTHER" id="PTHR43247">
    <property type="entry name" value="PHOSPHOSERINE AMINOTRANSFERASE"/>
    <property type="match status" value="1"/>
</dbReference>
<feature type="domain" description="Aminotransferase class V" evidence="12">
    <location>
        <begin position="39"/>
        <end position="395"/>
    </location>
</feature>
<evidence type="ECO:0000256" key="6">
    <source>
        <dbReference type="ARBA" id="ARBA00022605"/>
    </source>
</evidence>
<evidence type="ECO:0000256" key="4">
    <source>
        <dbReference type="ARBA" id="ARBA00013030"/>
    </source>
</evidence>
<dbReference type="NCBIfam" id="NF003764">
    <property type="entry name" value="PRK05355.1"/>
    <property type="match status" value="1"/>
</dbReference>
<dbReference type="Gene3D" id="3.90.1150.10">
    <property type="entry name" value="Aspartate Aminotransferase, domain 1"/>
    <property type="match status" value="1"/>
</dbReference>
<sequence>MPAFTEVEKETSLPATKTYSPTRESIDEMLKRPESVITFAAGPTKLPRSVKEQVIHDILDLDDTGIGILEFSHRSKKFTKIMNDATAKLRSMLKIPLNYHILYLQGGATGQFSGIPMNLFGKSKNNPPRADYLVTGTWSAKAFKEAQPYGEIREICARVKNYNALPDPKTFQFDPQADYFLFCDNETVHGLEYNEDTMPQPPEGVPIVCDMSSNFLSRPIDVSKYGIIFAGAQKNLGAPGVTIVIVRDDLLDQNMPTCPGILNYKHQVNADSLYNTGPTFKYVVRLALIPHSIYLTLEICKWAETLGNMDQIDALCKQRSKAVYDVIDNSSGFYRGHVEVVSHRSRVNVVLKCPTEELDQKWQNEARDRGLVNLNGHRSIGGLRISMYNAMTLEE</sequence>
<dbReference type="InterPro" id="IPR000192">
    <property type="entry name" value="Aminotrans_V_dom"/>
</dbReference>
<evidence type="ECO:0000256" key="8">
    <source>
        <dbReference type="ARBA" id="ARBA00022898"/>
    </source>
</evidence>
<keyword evidence="6" id="KW-0028">Amino-acid biosynthesis</keyword>
<evidence type="ECO:0000313" key="13">
    <source>
        <dbReference type="EMBL" id="KAL3309869.1"/>
    </source>
</evidence>
<dbReference type="SUPFAM" id="SSF53383">
    <property type="entry name" value="PLP-dependent transferases"/>
    <property type="match status" value="1"/>
</dbReference>
<feature type="non-terminal residue" evidence="13">
    <location>
        <position position="395"/>
    </location>
</feature>
<dbReference type="EC" id="2.6.1.52" evidence="4"/>
<dbReference type="InterPro" id="IPR020578">
    <property type="entry name" value="Aminotrans_V_PyrdxlP_BS"/>
</dbReference>
<evidence type="ECO:0000256" key="7">
    <source>
        <dbReference type="ARBA" id="ARBA00022679"/>
    </source>
</evidence>
<dbReference type="EMBL" id="JBJKFK010003473">
    <property type="protein sequence ID" value="KAL3309869.1"/>
    <property type="molecule type" value="Genomic_DNA"/>
</dbReference>
<dbReference type="AlphaFoldDB" id="A0ABD2PQW2"/>
<evidence type="ECO:0000256" key="5">
    <source>
        <dbReference type="ARBA" id="ARBA00022576"/>
    </source>
</evidence>
<evidence type="ECO:0000256" key="9">
    <source>
        <dbReference type="ARBA" id="ARBA00023299"/>
    </source>
</evidence>
<dbReference type="GO" id="GO:0004648">
    <property type="term" value="F:O-phospho-L-serine:2-oxoglutarate aminotransferase activity"/>
    <property type="evidence" value="ECO:0007669"/>
    <property type="project" value="UniProtKB-EC"/>
</dbReference>
<dbReference type="InterPro" id="IPR015424">
    <property type="entry name" value="PyrdxlP-dep_Trfase"/>
</dbReference>
<dbReference type="GO" id="GO:0006564">
    <property type="term" value="P:L-serine biosynthetic process"/>
    <property type="evidence" value="ECO:0007669"/>
    <property type="project" value="UniProtKB-KW"/>
</dbReference>
<evidence type="ECO:0000256" key="1">
    <source>
        <dbReference type="ARBA" id="ARBA00001933"/>
    </source>
</evidence>
<dbReference type="Gene3D" id="3.40.640.10">
    <property type="entry name" value="Type I PLP-dependent aspartate aminotransferase-like (Major domain)"/>
    <property type="match status" value="1"/>
</dbReference>
<keyword evidence="14" id="KW-1185">Reference proteome</keyword>
<proteinExistence type="inferred from homology"/>
<dbReference type="InterPro" id="IPR015421">
    <property type="entry name" value="PyrdxlP-dep_Trfase_major"/>
</dbReference>
<name>A0ABD2PQW2_9PLAT</name>
<dbReference type="PANTHER" id="PTHR43247:SF1">
    <property type="entry name" value="PHOSPHOSERINE AMINOTRANSFERASE"/>
    <property type="match status" value="1"/>
</dbReference>
<keyword evidence="7" id="KW-0808">Transferase</keyword>
<protein>
    <recommendedName>
        <fullName evidence="4">phosphoserine transaminase</fullName>
        <ecNumber evidence="4">2.6.1.52</ecNumber>
    </recommendedName>
</protein>
<accession>A0ABD2PQW2</accession>
<gene>
    <name evidence="13" type="primary">PSAT1</name>
    <name evidence="13" type="ORF">Ciccas_011576</name>
</gene>
<evidence type="ECO:0000259" key="12">
    <source>
        <dbReference type="Pfam" id="PF00266"/>
    </source>
</evidence>
<dbReference type="HAMAP" id="MF_00160">
    <property type="entry name" value="SerC_aminotrans_5"/>
    <property type="match status" value="1"/>
</dbReference>
<evidence type="ECO:0000313" key="14">
    <source>
        <dbReference type="Proteomes" id="UP001626550"/>
    </source>
</evidence>
<organism evidence="13 14">
    <name type="scientific">Cichlidogyrus casuarinus</name>
    <dbReference type="NCBI Taxonomy" id="1844966"/>
    <lineage>
        <taxon>Eukaryota</taxon>
        <taxon>Metazoa</taxon>
        <taxon>Spiralia</taxon>
        <taxon>Lophotrochozoa</taxon>
        <taxon>Platyhelminthes</taxon>
        <taxon>Monogenea</taxon>
        <taxon>Monopisthocotylea</taxon>
        <taxon>Dactylogyridea</taxon>
        <taxon>Ancyrocephalidae</taxon>
        <taxon>Cichlidogyrus</taxon>
    </lineage>
</organism>